<feature type="domain" description="Fe2OG dioxygenase" evidence="1">
    <location>
        <begin position="99"/>
        <end position="195"/>
    </location>
</feature>
<dbReference type="InterPro" id="IPR027450">
    <property type="entry name" value="AlkB-like"/>
</dbReference>
<organism evidence="2 3">
    <name type="scientific">Simiduia agarivorans (strain DSM 21679 / JCM 13881 / BCRC 17597 / SA1)</name>
    <dbReference type="NCBI Taxonomy" id="1117647"/>
    <lineage>
        <taxon>Bacteria</taxon>
        <taxon>Pseudomonadati</taxon>
        <taxon>Pseudomonadota</taxon>
        <taxon>Gammaproteobacteria</taxon>
        <taxon>Cellvibrionales</taxon>
        <taxon>Cellvibrionaceae</taxon>
        <taxon>Simiduia</taxon>
    </lineage>
</organism>
<evidence type="ECO:0000313" key="3">
    <source>
        <dbReference type="Proteomes" id="UP000000466"/>
    </source>
</evidence>
<evidence type="ECO:0000313" key="2">
    <source>
        <dbReference type="EMBL" id="AFU97520.2"/>
    </source>
</evidence>
<keyword evidence="3" id="KW-1185">Reference proteome</keyword>
<dbReference type="GO" id="GO:0006307">
    <property type="term" value="P:DNA alkylation repair"/>
    <property type="evidence" value="ECO:0007669"/>
    <property type="project" value="InterPro"/>
</dbReference>
<protein>
    <submittedName>
        <fullName evidence="2">Alkylated DNA repair protein</fullName>
    </submittedName>
</protein>
<dbReference type="KEGG" id="saga:M5M_01465"/>
<dbReference type="AlphaFoldDB" id="K4KH36"/>
<dbReference type="Pfam" id="PF13532">
    <property type="entry name" value="2OG-FeII_Oxy_2"/>
    <property type="match status" value="1"/>
</dbReference>
<gene>
    <name evidence="2" type="ordered locus">M5M_01465</name>
</gene>
<dbReference type="Proteomes" id="UP000000466">
    <property type="component" value="Chromosome"/>
</dbReference>
<dbReference type="InterPro" id="IPR032854">
    <property type="entry name" value="ALKBH3"/>
</dbReference>
<dbReference type="InterPro" id="IPR005123">
    <property type="entry name" value="Oxoglu/Fe-dep_dioxygenase_dom"/>
</dbReference>
<name>K4KH36_SIMAS</name>
<dbReference type="HOGENOM" id="CLU_048788_5_2_6"/>
<accession>K4KH36</accession>
<dbReference type="InterPro" id="IPR037151">
    <property type="entry name" value="AlkB-like_sf"/>
</dbReference>
<reference evidence="2 3" key="1">
    <citation type="journal article" date="2013" name="Genome Announc.">
        <title>Complete genome sequence of Simiduia agarivorans SA1(T), a marine bacterium able to degrade a variety of polysaccharides.</title>
        <authorList>
            <person name="Lin S.Y."/>
            <person name="Shieh W.Y."/>
            <person name="Chen J.S."/>
            <person name="Tang S.L."/>
        </authorList>
    </citation>
    <scope>NUCLEOTIDE SEQUENCE [LARGE SCALE GENOMIC DNA]</scope>
    <source>
        <strain evidence="3">DSM 21679 / JCM 13881 / BCRC 17597 / SA1</strain>
    </source>
</reference>
<dbReference type="PANTHER" id="PTHR31212:SF4">
    <property type="entry name" value="ALPHA-KETOGLUTARATE-DEPENDENT DIOXYGENASE ALKB HOMOLOG 3"/>
    <property type="match status" value="1"/>
</dbReference>
<dbReference type="PANTHER" id="PTHR31212">
    <property type="entry name" value="ALPHA-KETOGLUTARATE-DEPENDENT DIOXYGENASE ALKB HOMOLOG 3"/>
    <property type="match status" value="1"/>
</dbReference>
<dbReference type="EMBL" id="CP003746">
    <property type="protein sequence ID" value="AFU97520.2"/>
    <property type="molecule type" value="Genomic_DNA"/>
</dbReference>
<dbReference type="PROSITE" id="PS51471">
    <property type="entry name" value="FE2OG_OXY"/>
    <property type="match status" value="1"/>
</dbReference>
<proteinExistence type="predicted"/>
<dbReference type="STRING" id="1117647.M5M_01465"/>
<dbReference type="GO" id="GO:0051213">
    <property type="term" value="F:dioxygenase activity"/>
    <property type="evidence" value="ECO:0007669"/>
    <property type="project" value="InterPro"/>
</dbReference>
<dbReference type="SUPFAM" id="SSF51197">
    <property type="entry name" value="Clavaminate synthase-like"/>
    <property type="match status" value="1"/>
</dbReference>
<dbReference type="eggNOG" id="COG3145">
    <property type="taxonomic scope" value="Bacteria"/>
</dbReference>
<dbReference type="Gene3D" id="2.60.120.590">
    <property type="entry name" value="Alpha-ketoglutarate-dependent dioxygenase AlkB-like"/>
    <property type="match status" value="1"/>
</dbReference>
<sequence>MNQAFTPEPLLLGGHRLLYQADYLKPEAADWLLAYCKGLPWVQSRIRLYGKWHPIPRLNCWFADPGLRYAYSGASLAGNGWTEPLARVRQALQQHVQLDFNNMLANYYRDGNDSMGWHSDDEPELGADPVIAAVSLGVERPIRFRPKGGGKSVGLAMAHGSLLVMPAGFQAEWQHGLPKRQGSGERVSLTFRYIAPQ</sequence>
<evidence type="ECO:0000259" key="1">
    <source>
        <dbReference type="PROSITE" id="PS51471"/>
    </source>
</evidence>